<proteinExistence type="predicted"/>
<protein>
    <submittedName>
        <fullName evidence="2">Uncharacterized protein</fullName>
    </submittedName>
</protein>
<keyword evidence="3" id="KW-1185">Reference proteome</keyword>
<evidence type="ECO:0000256" key="1">
    <source>
        <dbReference type="SAM" id="Phobius"/>
    </source>
</evidence>
<dbReference type="AlphaFoldDB" id="A0A3N2R5X6"/>
<dbReference type="OrthoDB" id="7738422at2"/>
<name>A0A3N2R5X6_9RHOB</name>
<dbReference type="Proteomes" id="UP000268016">
    <property type="component" value="Unassembled WGS sequence"/>
</dbReference>
<feature type="transmembrane region" description="Helical" evidence="1">
    <location>
        <begin position="140"/>
        <end position="159"/>
    </location>
</feature>
<reference evidence="2 3" key="1">
    <citation type="submission" date="2018-10" db="EMBL/GenBank/DDBJ databases">
        <title>Histidinibacterium lentulum gen. nov., sp. nov., a marine bacterium from the culture broth of Picochlorum sp. 122.</title>
        <authorList>
            <person name="Wang G."/>
        </authorList>
    </citation>
    <scope>NUCLEOTIDE SEQUENCE [LARGE SCALE GENOMIC DNA]</scope>
    <source>
        <strain evidence="2 3">B17</strain>
    </source>
</reference>
<feature type="transmembrane region" description="Helical" evidence="1">
    <location>
        <begin position="198"/>
        <end position="217"/>
    </location>
</feature>
<dbReference type="EMBL" id="RDRB01000004">
    <property type="protein sequence ID" value="ROU02781.1"/>
    <property type="molecule type" value="Genomic_DNA"/>
</dbReference>
<evidence type="ECO:0000313" key="3">
    <source>
        <dbReference type="Proteomes" id="UP000268016"/>
    </source>
</evidence>
<keyword evidence="1" id="KW-0812">Transmembrane</keyword>
<feature type="transmembrane region" description="Helical" evidence="1">
    <location>
        <begin position="34"/>
        <end position="52"/>
    </location>
</feature>
<feature type="transmembrane region" description="Helical" evidence="1">
    <location>
        <begin position="73"/>
        <end position="91"/>
    </location>
</feature>
<keyword evidence="1" id="KW-0472">Membrane</keyword>
<comment type="caution">
    <text evidence="2">The sequence shown here is derived from an EMBL/GenBank/DDBJ whole genome shotgun (WGS) entry which is preliminary data.</text>
</comment>
<evidence type="ECO:0000313" key="2">
    <source>
        <dbReference type="EMBL" id="ROU02781.1"/>
    </source>
</evidence>
<organism evidence="2 3">
    <name type="scientific">Histidinibacterium lentulum</name>
    <dbReference type="NCBI Taxonomy" id="2480588"/>
    <lineage>
        <taxon>Bacteria</taxon>
        <taxon>Pseudomonadati</taxon>
        <taxon>Pseudomonadota</taxon>
        <taxon>Alphaproteobacteria</taxon>
        <taxon>Rhodobacterales</taxon>
        <taxon>Paracoccaceae</taxon>
        <taxon>Histidinibacterium</taxon>
    </lineage>
</organism>
<accession>A0A3N2R5X6</accession>
<gene>
    <name evidence="2" type="ORF">EAT49_10730</name>
</gene>
<dbReference type="RefSeq" id="WP_123642304.1">
    <property type="nucleotide sequence ID" value="NZ_ML119084.1"/>
</dbReference>
<keyword evidence="1" id="KW-1133">Transmembrane helix</keyword>
<feature type="transmembrane region" description="Helical" evidence="1">
    <location>
        <begin position="232"/>
        <end position="252"/>
    </location>
</feature>
<sequence length="279" mass="30921">MISRLTGALLRALLVVLMVATPSALLPGTPVDTVEIVVLVALVGALFTLIEYNSHYPSLVEFREAPPFNRVRFLSLFACVLLLSLIARGQSYPTTLTDMFSVIGHQVGLWIDFPYSPVRLVVLMMPEHSSPALIEKVRTAAGLSYLISILSLCAFVVILRLRHWPARLGGFNVWVNLPTFDPTGRGDVVERLRRDAQINLILGFLLPFVIPALVKLSSELLNPVSLENPHTLIWTMTAWAFLPASLFMRGIAMNRVAQMISNQRRAYAEARGEDTFAPA</sequence>